<feature type="domain" description="Heterokaryon incompatibility" evidence="1">
    <location>
        <begin position="68"/>
        <end position="240"/>
    </location>
</feature>
<evidence type="ECO:0000259" key="1">
    <source>
        <dbReference type="Pfam" id="PF06985"/>
    </source>
</evidence>
<dbReference type="InterPro" id="IPR052895">
    <property type="entry name" value="HetReg/Transcr_Mod"/>
</dbReference>
<comment type="caution">
    <text evidence="2">The sequence shown here is derived from an EMBL/GenBank/DDBJ whole genome shotgun (WGS) entry which is preliminary data.</text>
</comment>
<dbReference type="Pfam" id="PF06985">
    <property type="entry name" value="HET"/>
    <property type="match status" value="1"/>
</dbReference>
<dbReference type="EMBL" id="JAUKUD010000005">
    <property type="protein sequence ID" value="KAK0743824.1"/>
    <property type="molecule type" value="Genomic_DNA"/>
</dbReference>
<dbReference type="PANTHER" id="PTHR24148:SF73">
    <property type="entry name" value="HET DOMAIN PROTEIN (AFU_ORTHOLOGUE AFUA_8G01020)"/>
    <property type="match status" value="1"/>
</dbReference>
<evidence type="ECO:0000313" key="3">
    <source>
        <dbReference type="Proteomes" id="UP001172155"/>
    </source>
</evidence>
<organism evidence="2 3">
    <name type="scientific">Schizothecium vesticola</name>
    <dbReference type="NCBI Taxonomy" id="314040"/>
    <lineage>
        <taxon>Eukaryota</taxon>
        <taxon>Fungi</taxon>
        <taxon>Dikarya</taxon>
        <taxon>Ascomycota</taxon>
        <taxon>Pezizomycotina</taxon>
        <taxon>Sordariomycetes</taxon>
        <taxon>Sordariomycetidae</taxon>
        <taxon>Sordariales</taxon>
        <taxon>Schizotheciaceae</taxon>
        <taxon>Schizothecium</taxon>
    </lineage>
</organism>
<proteinExistence type="predicted"/>
<dbReference type="InterPro" id="IPR010730">
    <property type="entry name" value="HET"/>
</dbReference>
<dbReference type="PANTHER" id="PTHR24148">
    <property type="entry name" value="ANKYRIN REPEAT DOMAIN-CONTAINING PROTEIN 39 HOMOLOG-RELATED"/>
    <property type="match status" value="1"/>
</dbReference>
<reference evidence="2" key="1">
    <citation type="submission" date="2023-06" db="EMBL/GenBank/DDBJ databases">
        <title>Genome-scale phylogeny and comparative genomics of the fungal order Sordariales.</title>
        <authorList>
            <consortium name="Lawrence Berkeley National Laboratory"/>
            <person name="Hensen N."/>
            <person name="Bonometti L."/>
            <person name="Westerberg I."/>
            <person name="Brannstrom I.O."/>
            <person name="Guillou S."/>
            <person name="Cros-Aarteil S."/>
            <person name="Calhoun S."/>
            <person name="Haridas S."/>
            <person name="Kuo A."/>
            <person name="Mondo S."/>
            <person name="Pangilinan J."/>
            <person name="Riley R."/>
            <person name="LaButti K."/>
            <person name="Andreopoulos B."/>
            <person name="Lipzen A."/>
            <person name="Chen C."/>
            <person name="Yanf M."/>
            <person name="Daum C."/>
            <person name="Ng V."/>
            <person name="Clum A."/>
            <person name="Steindorff A."/>
            <person name="Ohm R."/>
            <person name="Martin F."/>
            <person name="Silar P."/>
            <person name="Natvig D."/>
            <person name="Lalanne C."/>
            <person name="Gautier V."/>
            <person name="Ament-velasquez S.L."/>
            <person name="Kruys A."/>
            <person name="Hutchinson M.I."/>
            <person name="Powell A.J."/>
            <person name="Barry K."/>
            <person name="Miller A.N."/>
            <person name="Grigoriev I.V."/>
            <person name="Debuchy R."/>
            <person name="Gladieux P."/>
            <person name="Thoren M.H."/>
            <person name="Johannesson H."/>
        </authorList>
    </citation>
    <scope>NUCLEOTIDE SEQUENCE</scope>
    <source>
        <strain evidence="2">SMH3187-1</strain>
    </source>
</reference>
<accession>A0AA40EQV2</accession>
<keyword evidence="3" id="KW-1185">Reference proteome</keyword>
<name>A0AA40EQV2_9PEZI</name>
<sequence length="674" mass="73861">MSTSSTANASTAGPDPSLYQYQPLVHSSGEIRLIKIRRAQESQENGPNAAILLEISLFHAPLDQASPYLAVSYTWGDPTPTHKLLVNGAPLWVPSNTFRTLYTIHCSVQKTKTELYQAGEEVALWIDALCINQLDIAEKNVQVPRMGQIYRQARGAIGYIGAPPAGKKPEDGFLALAWFGNAPVIKPPDGIPADQSDPRFQAWYREHQIQKESEPPEDFGEALTGLFVSDWFVRCWVIQEMVLSRETVCLYGYGQEAKSWSLSTMVMLIDRGQNHATHRRDLGRAVKGRGGGGGGVGNWHEMQKAIQVDSWRVLREDLVKKPGGLGIVDLLSRTRVGKATDLRDKVYALLGLMNAEDVPAIRVDYSDSYLAAHLFRDVAVHCMASAEGPMTLVHAGLERSIPGLPTWVPDWSAKYRSPLTTGIYNACANLFRPINVLPGGRKISALGIKVDAIAYTGIPMSYPDARLQVRDATTSTGPDVYGLVLSAAIICGRLRERLGGATGYVLKHENWPDVIWRTCCMDRSWAGKRVTAEDRASFQACLRRFGFGEDVLAAVKVDEATGRMPVENASRILEDTALQEAALGFELMVIDLQKGRVLGTTAGGFFGSFPSTARPGDVVVVLFGGWAPFVLRPVGEDVFELVGAAYVHGIMDGEWVEAVLAAEDTEIFREFVVQ</sequence>
<gene>
    <name evidence="2" type="ORF">B0T18DRAFT_448420</name>
</gene>
<evidence type="ECO:0000313" key="2">
    <source>
        <dbReference type="EMBL" id="KAK0743824.1"/>
    </source>
</evidence>
<protein>
    <submittedName>
        <fullName evidence="2">Heterokaryon incompatibility protein-domain-containing protein</fullName>
    </submittedName>
</protein>
<dbReference type="AlphaFoldDB" id="A0AA40EQV2"/>
<dbReference type="Proteomes" id="UP001172155">
    <property type="component" value="Unassembled WGS sequence"/>
</dbReference>
<dbReference type="Pfam" id="PF26639">
    <property type="entry name" value="Het-6_barrel"/>
    <property type="match status" value="1"/>
</dbReference>